<dbReference type="PRINTS" id="PR00081">
    <property type="entry name" value="GDHRDH"/>
</dbReference>
<dbReference type="Proteomes" id="UP001165269">
    <property type="component" value="Unassembled WGS sequence"/>
</dbReference>
<sequence length="287" mass="30396">MGRVQDKVVFITGAARGQGRAHAVRLASEGADIIAVDLCADIPTNGYPLATEDDLDETVREVEKLGRRIVARTADVRDPAALKAAVAEGVAELGRLDAVVAQAGIAPLGPQQTAQAFIDAITVDFNGVVHAVEAALPHLPDGASIVATGSIAALIPASVDNPANGPGGLGYSFAKRQVASFVHDLATVLTSRRIRVNALHPTNVNTDMLNSDLMYRSFRPDLENPTREDALPSFPATTGFGIPYVEPENVADMVLFLVSDESKYVTGMQMRVDAGGYVKKRPQLPTF</sequence>
<keyword evidence="5" id="KW-1185">Reference proteome</keyword>
<dbReference type="PANTHER" id="PTHR42760:SF133">
    <property type="entry name" value="3-OXOACYL-[ACYL-CARRIER-PROTEIN] REDUCTASE"/>
    <property type="match status" value="1"/>
</dbReference>
<dbReference type="InterPro" id="IPR002347">
    <property type="entry name" value="SDR_fam"/>
</dbReference>
<comment type="similarity">
    <text evidence="1">Belongs to the short-chain dehydrogenases/reductases (SDR) family.</text>
</comment>
<dbReference type="InterPro" id="IPR023985">
    <property type="entry name" value="SDR_subfam_1"/>
</dbReference>
<evidence type="ECO:0000256" key="1">
    <source>
        <dbReference type="ARBA" id="ARBA00006484"/>
    </source>
</evidence>
<protein>
    <submittedName>
        <fullName evidence="4">Mycofactocin-coupled SDR family oxidoreductase</fullName>
    </submittedName>
</protein>
<dbReference type="SUPFAM" id="SSF51735">
    <property type="entry name" value="NAD(P)-binding Rossmann-fold domains"/>
    <property type="match status" value="1"/>
</dbReference>
<evidence type="ECO:0000256" key="3">
    <source>
        <dbReference type="ARBA" id="ARBA00023027"/>
    </source>
</evidence>
<evidence type="ECO:0000313" key="5">
    <source>
        <dbReference type="Proteomes" id="UP001165269"/>
    </source>
</evidence>
<keyword evidence="3" id="KW-0520">NAD</keyword>
<dbReference type="InterPro" id="IPR036291">
    <property type="entry name" value="NAD(P)-bd_dom_sf"/>
</dbReference>
<dbReference type="RefSeq" id="WP_242767776.1">
    <property type="nucleotide sequence ID" value="NZ_JALDAY010000007.1"/>
</dbReference>
<dbReference type="NCBIfam" id="TIGR03971">
    <property type="entry name" value="SDR_subfam_1"/>
    <property type="match status" value="1"/>
</dbReference>
<comment type="caution">
    <text evidence="4">The sequence shown here is derived from an EMBL/GenBank/DDBJ whole genome shotgun (WGS) entry which is preliminary data.</text>
</comment>
<name>A0ABS9YB85_9ACTN</name>
<dbReference type="EMBL" id="JALDAY010000007">
    <property type="protein sequence ID" value="MCI3274474.1"/>
    <property type="molecule type" value="Genomic_DNA"/>
</dbReference>
<keyword evidence="2" id="KW-0560">Oxidoreductase</keyword>
<reference evidence="4" key="1">
    <citation type="submission" date="2022-03" db="EMBL/GenBank/DDBJ databases">
        <title>Streptomyces 7R015 and 7R016 isolated from Barleria lupulina in Thailand.</title>
        <authorList>
            <person name="Kanchanasin P."/>
            <person name="Phongsopitanun W."/>
            <person name="Tanasupawat S."/>
        </authorList>
    </citation>
    <scope>NUCLEOTIDE SEQUENCE</scope>
    <source>
        <strain evidence="4">7R015</strain>
    </source>
</reference>
<proteinExistence type="inferred from homology"/>
<dbReference type="PANTHER" id="PTHR42760">
    <property type="entry name" value="SHORT-CHAIN DEHYDROGENASES/REDUCTASES FAMILY MEMBER"/>
    <property type="match status" value="1"/>
</dbReference>
<evidence type="ECO:0000313" key="4">
    <source>
        <dbReference type="EMBL" id="MCI3274474.1"/>
    </source>
</evidence>
<accession>A0ABS9YB85</accession>
<dbReference type="CDD" id="cd05233">
    <property type="entry name" value="SDR_c"/>
    <property type="match status" value="1"/>
</dbReference>
<dbReference type="Pfam" id="PF13561">
    <property type="entry name" value="adh_short_C2"/>
    <property type="match status" value="1"/>
</dbReference>
<evidence type="ECO:0000256" key="2">
    <source>
        <dbReference type="ARBA" id="ARBA00023002"/>
    </source>
</evidence>
<dbReference type="Gene3D" id="3.40.50.720">
    <property type="entry name" value="NAD(P)-binding Rossmann-like Domain"/>
    <property type="match status" value="1"/>
</dbReference>
<gene>
    <name evidence="4" type="ORF">MQP27_25575</name>
</gene>
<organism evidence="4 5">
    <name type="scientific">Streptomyces cylindrosporus</name>
    <dbReference type="NCBI Taxonomy" id="2927583"/>
    <lineage>
        <taxon>Bacteria</taxon>
        <taxon>Bacillati</taxon>
        <taxon>Actinomycetota</taxon>
        <taxon>Actinomycetes</taxon>
        <taxon>Kitasatosporales</taxon>
        <taxon>Streptomycetaceae</taxon>
        <taxon>Streptomyces</taxon>
    </lineage>
</organism>